<dbReference type="Gene3D" id="3.40.50.150">
    <property type="entry name" value="Vaccinia Virus protein VP39"/>
    <property type="match status" value="2"/>
</dbReference>
<dbReference type="SUPFAM" id="SSF53335">
    <property type="entry name" value="S-adenosyl-L-methionine-dependent methyltransferases"/>
    <property type="match status" value="1"/>
</dbReference>
<keyword evidence="6 8" id="KW-0808">Transferase</keyword>
<evidence type="ECO:0000256" key="4">
    <source>
        <dbReference type="ARBA" id="ARBA00017497"/>
    </source>
</evidence>
<evidence type="ECO:0000256" key="7">
    <source>
        <dbReference type="ARBA" id="ARBA00022691"/>
    </source>
</evidence>
<feature type="binding site" evidence="9">
    <location>
        <position position="149"/>
    </location>
    <ligand>
        <name>S-adenosyl-L-methionine</name>
        <dbReference type="ChEBI" id="CHEBI:59789"/>
    </ligand>
</feature>
<dbReference type="GO" id="GO:0032259">
    <property type="term" value="P:methylation"/>
    <property type="evidence" value="ECO:0007669"/>
    <property type="project" value="UniProtKB-KW"/>
</dbReference>
<keyword evidence="7 8" id="KW-0949">S-adenosyl-L-methionine</keyword>
<evidence type="ECO:0000313" key="10">
    <source>
        <dbReference type="EMBL" id="CAG8483406.1"/>
    </source>
</evidence>
<evidence type="ECO:0000256" key="2">
    <source>
        <dbReference type="ARBA" id="ARBA00010703"/>
    </source>
</evidence>
<dbReference type="GO" id="GO:0018423">
    <property type="term" value="F:protein C-terminal leucine carboxyl O-methyltransferase activity"/>
    <property type="evidence" value="ECO:0007669"/>
    <property type="project" value="UniProtKB-EC"/>
</dbReference>
<organism evidence="10 11">
    <name type="scientific">Paraglomus occultum</name>
    <dbReference type="NCBI Taxonomy" id="144539"/>
    <lineage>
        <taxon>Eukaryota</taxon>
        <taxon>Fungi</taxon>
        <taxon>Fungi incertae sedis</taxon>
        <taxon>Mucoromycota</taxon>
        <taxon>Glomeromycotina</taxon>
        <taxon>Glomeromycetes</taxon>
        <taxon>Paraglomerales</taxon>
        <taxon>Paraglomeraceae</taxon>
        <taxon>Paraglomus</taxon>
    </lineage>
</organism>
<name>A0A9N8WDB5_9GLOM</name>
<evidence type="ECO:0000256" key="6">
    <source>
        <dbReference type="ARBA" id="ARBA00022679"/>
    </source>
</evidence>
<dbReference type="PANTHER" id="PTHR13600">
    <property type="entry name" value="LEUCINE CARBOXYL METHYLTRANSFERASE"/>
    <property type="match status" value="1"/>
</dbReference>
<dbReference type="InterPro" id="IPR016651">
    <property type="entry name" value="LCMT1"/>
</dbReference>
<comment type="similarity">
    <text evidence="2 8">Belongs to the methyltransferase superfamily. LCMT family.</text>
</comment>
<evidence type="ECO:0000256" key="3">
    <source>
        <dbReference type="ARBA" id="ARBA00012834"/>
    </source>
</evidence>
<dbReference type="Proteomes" id="UP000789572">
    <property type="component" value="Unassembled WGS sequence"/>
</dbReference>
<feature type="binding site" evidence="9">
    <location>
        <position position="80"/>
    </location>
    <ligand>
        <name>S-adenosyl-L-methionine</name>
        <dbReference type="ChEBI" id="CHEBI:59789"/>
    </ligand>
</feature>
<evidence type="ECO:0000313" key="11">
    <source>
        <dbReference type="Proteomes" id="UP000789572"/>
    </source>
</evidence>
<feature type="binding site" evidence="9">
    <location>
        <position position="55"/>
    </location>
    <ligand>
        <name>S-adenosyl-L-methionine</name>
        <dbReference type="ChEBI" id="CHEBI:59789"/>
    </ligand>
</feature>
<evidence type="ECO:0000256" key="8">
    <source>
        <dbReference type="PIRNR" id="PIRNR016305"/>
    </source>
</evidence>
<dbReference type="InterPro" id="IPR007213">
    <property type="entry name" value="Ppm1/Ppm2/Tcmp"/>
</dbReference>
<sequence length="303" mass="35065">MDSEQEEAVRSTNDDAVISKASAVQADYISDNFVKYFVKRPPRRPPIINRGTYVRTTGLDTLITKFLETGNVKKQVVSLGAGSDTRYFSYKERSRPFHKYFEIDYPEITSRKVAIIRRHKQMYTLLGESARLGMSGMELYADDYCLIAECVLIYMEPEDSDKIVRWVGENMSAAVFVVYEQILPGDAFGSVMLQNLRMRNIELRGICAYPSLESQKERFLKRGWTHAEAIDINELHDSHIDPHELERISKLELLDEIEEWRLLSAHYCIAWAYVAKNESIREMFEQVTFVDYSPISSTRRIAT</sequence>
<comment type="catalytic activity">
    <reaction evidence="1 8">
        <text>[phosphatase 2A protein]-C-terminal L-leucine + S-adenosyl-L-methionine = [phosphatase 2A protein]-C-terminal L-leucine methyl ester + S-adenosyl-L-homocysteine</text>
        <dbReference type="Rhea" id="RHEA:48544"/>
        <dbReference type="Rhea" id="RHEA-COMP:12134"/>
        <dbReference type="Rhea" id="RHEA-COMP:12135"/>
        <dbReference type="ChEBI" id="CHEBI:57856"/>
        <dbReference type="ChEBI" id="CHEBI:59789"/>
        <dbReference type="ChEBI" id="CHEBI:90516"/>
        <dbReference type="ChEBI" id="CHEBI:90517"/>
        <dbReference type="EC" id="2.1.1.233"/>
    </reaction>
</comment>
<evidence type="ECO:0000256" key="1">
    <source>
        <dbReference type="ARBA" id="ARBA00000724"/>
    </source>
</evidence>
<dbReference type="PIRSF" id="PIRSF016305">
    <property type="entry name" value="LCM_mtfrase"/>
    <property type="match status" value="1"/>
</dbReference>
<dbReference type="PANTHER" id="PTHR13600:SF21">
    <property type="entry name" value="LEUCINE CARBOXYL METHYLTRANSFERASE 1"/>
    <property type="match status" value="1"/>
</dbReference>
<comment type="function">
    <text evidence="8">Methylates the carboxyl group of the C-terminal leucine residue of protein phosphatase 2A catalytic subunits to form alpha-leucine ester residues.</text>
</comment>
<proteinExistence type="inferred from homology"/>
<evidence type="ECO:0000256" key="5">
    <source>
        <dbReference type="ARBA" id="ARBA00022603"/>
    </source>
</evidence>
<protein>
    <recommendedName>
        <fullName evidence="4 8">Leucine carboxyl methyltransferase 1</fullName>
        <ecNumber evidence="3 8">2.1.1.233</ecNumber>
    </recommendedName>
</protein>
<gene>
    <name evidence="10" type="ORF">POCULU_LOCUS1674</name>
</gene>
<dbReference type="AlphaFoldDB" id="A0A9N8WDB5"/>
<dbReference type="OrthoDB" id="203237at2759"/>
<evidence type="ECO:0000256" key="9">
    <source>
        <dbReference type="PIRSR" id="PIRSR016305-1"/>
    </source>
</evidence>
<keyword evidence="5 8" id="KW-0489">Methyltransferase</keyword>
<accession>A0A9N8WDB5</accession>
<keyword evidence="11" id="KW-1185">Reference proteome</keyword>
<reference evidence="10" key="1">
    <citation type="submission" date="2021-06" db="EMBL/GenBank/DDBJ databases">
        <authorList>
            <person name="Kallberg Y."/>
            <person name="Tangrot J."/>
            <person name="Rosling A."/>
        </authorList>
    </citation>
    <scope>NUCLEOTIDE SEQUENCE</scope>
    <source>
        <strain evidence="10">IA702</strain>
    </source>
</reference>
<comment type="caution">
    <text evidence="10">The sequence shown here is derived from an EMBL/GenBank/DDBJ whole genome shotgun (WGS) entry which is preliminary data.</text>
</comment>
<dbReference type="EC" id="2.1.1.233" evidence="3 8"/>
<dbReference type="Pfam" id="PF04072">
    <property type="entry name" value="LCM"/>
    <property type="match status" value="1"/>
</dbReference>
<dbReference type="EMBL" id="CAJVPJ010000133">
    <property type="protein sequence ID" value="CAG8483406.1"/>
    <property type="molecule type" value="Genomic_DNA"/>
</dbReference>
<dbReference type="InterPro" id="IPR029063">
    <property type="entry name" value="SAM-dependent_MTases_sf"/>
</dbReference>